<evidence type="ECO:0000256" key="3">
    <source>
        <dbReference type="ARBA" id="ARBA00023125"/>
    </source>
</evidence>
<evidence type="ECO:0000256" key="5">
    <source>
        <dbReference type="PROSITE-ProRule" id="PRU00169"/>
    </source>
</evidence>
<dbReference type="Gene3D" id="1.10.10.10">
    <property type="entry name" value="Winged helix-like DNA-binding domain superfamily/Winged helix DNA-binding domain"/>
    <property type="match status" value="1"/>
</dbReference>
<dbReference type="InterPro" id="IPR058245">
    <property type="entry name" value="NreC/VraR/RcsB-like_REC"/>
</dbReference>
<proteinExistence type="predicted"/>
<sequence length="240" mass="25709">MDSGSGHLGADTGRDGDAALCRTLLVEDDEPLRRRFESILSGWRGGRLVAACGTLGQAMAVLQNEPVDLLITDLRLPDGHGVQCIRRLRAINPQAEAMVVSALADNEVVIAAIEAGATGYLLKDVDSTDLIEAIEELRAGRSPISSSIARVIVRRLGERGQPPQAQASAPSREGAAALTPRETEILCSIAKGLTYAEVAEQLGLSRQTVPVHIKNIYRKLQVGNRSEAVFEASRLGLIWL</sequence>
<dbReference type="GO" id="GO:0006355">
    <property type="term" value="P:regulation of DNA-templated transcription"/>
    <property type="evidence" value="ECO:0007669"/>
    <property type="project" value="InterPro"/>
</dbReference>
<dbReference type="RefSeq" id="WP_143950890.1">
    <property type="nucleotide sequence ID" value="NZ_BAABMB010000005.1"/>
</dbReference>
<feature type="domain" description="HTH luxR-type" evidence="6">
    <location>
        <begin position="171"/>
        <end position="236"/>
    </location>
</feature>
<dbReference type="Gene3D" id="3.40.50.2300">
    <property type="match status" value="1"/>
</dbReference>
<evidence type="ECO:0000259" key="6">
    <source>
        <dbReference type="PROSITE" id="PS50043"/>
    </source>
</evidence>
<dbReference type="Pfam" id="PF00196">
    <property type="entry name" value="GerE"/>
    <property type="match status" value="1"/>
</dbReference>
<dbReference type="SMART" id="SM00421">
    <property type="entry name" value="HTH_LUXR"/>
    <property type="match status" value="1"/>
</dbReference>
<reference evidence="8 9" key="1">
    <citation type="submission" date="2019-07" db="EMBL/GenBank/DDBJ databases">
        <title>Qingshengfaniella alkalisoli gen. nov., sp. nov., isolated from saline soil.</title>
        <authorList>
            <person name="Xu L."/>
            <person name="Huang X.-X."/>
            <person name="Sun J.-Q."/>
        </authorList>
    </citation>
    <scope>NUCLEOTIDE SEQUENCE [LARGE SCALE GENOMIC DNA]</scope>
    <source>
        <strain evidence="8 9">DSM 27279</strain>
    </source>
</reference>
<evidence type="ECO:0000259" key="7">
    <source>
        <dbReference type="PROSITE" id="PS50110"/>
    </source>
</evidence>
<dbReference type="PROSITE" id="PS00622">
    <property type="entry name" value="HTH_LUXR_1"/>
    <property type="match status" value="1"/>
</dbReference>
<dbReference type="PANTHER" id="PTHR43214:SF41">
    <property type="entry name" value="NITRATE_NITRITE RESPONSE REGULATOR PROTEIN NARP"/>
    <property type="match status" value="1"/>
</dbReference>
<feature type="domain" description="Response regulatory" evidence="7">
    <location>
        <begin position="22"/>
        <end position="138"/>
    </location>
</feature>
<dbReference type="InterPro" id="IPR036388">
    <property type="entry name" value="WH-like_DNA-bd_sf"/>
</dbReference>
<dbReference type="InterPro" id="IPR011006">
    <property type="entry name" value="CheY-like_superfamily"/>
</dbReference>
<keyword evidence="1 5" id="KW-0597">Phosphoprotein</keyword>
<dbReference type="OrthoDB" id="3623000at2"/>
<dbReference type="PRINTS" id="PR00038">
    <property type="entry name" value="HTHLUXR"/>
</dbReference>
<dbReference type="PROSITE" id="PS50043">
    <property type="entry name" value="HTH_LUXR_2"/>
    <property type="match status" value="1"/>
</dbReference>
<organism evidence="8 9">
    <name type="scientific">Verticiella sediminum</name>
    <dbReference type="NCBI Taxonomy" id="1247510"/>
    <lineage>
        <taxon>Bacteria</taxon>
        <taxon>Pseudomonadati</taxon>
        <taxon>Pseudomonadota</taxon>
        <taxon>Betaproteobacteria</taxon>
        <taxon>Burkholderiales</taxon>
        <taxon>Alcaligenaceae</taxon>
        <taxon>Verticiella</taxon>
    </lineage>
</organism>
<dbReference type="AlphaFoldDB" id="A0A556A7C1"/>
<dbReference type="EMBL" id="VLTJ01000042">
    <property type="protein sequence ID" value="TSH88774.1"/>
    <property type="molecule type" value="Genomic_DNA"/>
</dbReference>
<gene>
    <name evidence="8" type="ORF">FOZ76_24315</name>
</gene>
<dbReference type="SMART" id="SM00448">
    <property type="entry name" value="REC"/>
    <property type="match status" value="1"/>
</dbReference>
<dbReference type="GO" id="GO:0000160">
    <property type="term" value="P:phosphorelay signal transduction system"/>
    <property type="evidence" value="ECO:0007669"/>
    <property type="project" value="InterPro"/>
</dbReference>
<dbReference type="InterPro" id="IPR000792">
    <property type="entry name" value="Tscrpt_reg_LuxR_C"/>
</dbReference>
<keyword evidence="2" id="KW-0805">Transcription regulation</keyword>
<dbReference type="PROSITE" id="PS50110">
    <property type="entry name" value="RESPONSE_REGULATORY"/>
    <property type="match status" value="1"/>
</dbReference>
<name>A0A556A7C1_9BURK</name>
<protein>
    <submittedName>
        <fullName evidence="8">Response regulator transcription factor</fullName>
    </submittedName>
</protein>
<dbReference type="InterPro" id="IPR016032">
    <property type="entry name" value="Sig_transdc_resp-reg_C-effctor"/>
</dbReference>
<dbReference type="CDD" id="cd17535">
    <property type="entry name" value="REC_NarL-like"/>
    <property type="match status" value="1"/>
</dbReference>
<comment type="caution">
    <text evidence="8">The sequence shown here is derived from an EMBL/GenBank/DDBJ whole genome shotgun (WGS) entry which is preliminary data.</text>
</comment>
<dbReference type="SUPFAM" id="SSF46894">
    <property type="entry name" value="C-terminal effector domain of the bipartite response regulators"/>
    <property type="match status" value="1"/>
</dbReference>
<dbReference type="GO" id="GO:0003677">
    <property type="term" value="F:DNA binding"/>
    <property type="evidence" value="ECO:0007669"/>
    <property type="project" value="UniProtKB-KW"/>
</dbReference>
<evidence type="ECO:0000313" key="9">
    <source>
        <dbReference type="Proteomes" id="UP000318405"/>
    </source>
</evidence>
<accession>A0A556A7C1</accession>
<dbReference type="InterPro" id="IPR001789">
    <property type="entry name" value="Sig_transdc_resp-reg_receiver"/>
</dbReference>
<evidence type="ECO:0000313" key="8">
    <source>
        <dbReference type="EMBL" id="TSH88774.1"/>
    </source>
</evidence>
<evidence type="ECO:0000256" key="2">
    <source>
        <dbReference type="ARBA" id="ARBA00023015"/>
    </source>
</evidence>
<feature type="modified residue" description="4-aspartylphosphate" evidence="5">
    <location>
        <position position="73"/>
    </location>
</feature>
<dbReference type="SUPFAM" id="SSF52172">
    <property type="entry name" value="CheY-like"/>
    <property type="match status" value="1"/>
</dbReference>
<evidence type="ECO:0000256" key="1">
    <source>
        <dbReference type="ARBA" id="ARBA00022553"/>
    </source>
</evidence>
<keyword evidence="9" id="KW-1185">Reference proteome</keyword>
<dbReference type="PANTHER" id="PTHR43214">
    <property type="entry name" value="TWO-COMPONENT RESPONSE REGULATOR"/>
    <property type="match status" value="1"/>
</dbReference>
<dbReference type="InterPro" id="IPR039420">
    <property type="entry name" value="WalR-like"/>
</dbReference>
<dbReference type="Proteomes" id="UP000318405">
    <property type="component" value="Unassembled WGS sequence"/>
</dbReference>
<keyword evidence="3" id="KW-0238">DNA-binding</keyword>
<dbReference type="Pfam" id="PF00072">
    <property type="entry name" value="Response_reg"/>
    <property type="match status" value="1"/>
</dbReference>
<evidence type="ECO:0000256" key="4">
    <source>
        <dbReference type="ARBA" id="ARBA00023163"/>
    </source>
</evidence>
<keyword evidence="4" id="KW-0804">Transcription</keyword>
<dbReference type="CDD" id="cd06170">
    <property type="entry name" value="LuxR_C_like"/>
    <property type="match status" value="1"/>
</dbReference>